<dbReference type="RefSeq" id="XP_018688097.1">
    <property type="nucleotide sequence ID" value="XM_018842684.1"/>
</dbReference>
<sequence>MVECLFILPRENLKQATVTTGIGIRPCPKAPQATTALWGDSSRAVRSLPSFDSLTAHLAQISIKAVKKIICSNHTGLPDTGS</sequence>
<gene>
    <name evidence="1" type="ORF">AYL99_11178</name>
</gene>
<proteinExistence type="predicted"/>
<reference evidence="1 2" key="1">
    <citation type="submission" date="2016-04" db="EMBL/GenBank/DDBJ databases">
        <title>Draft genome of Fonsecaea erecta CBS 125763.</title>
        <authorList>
            <person name="Weiss V.A."/>
            <person name="Vicente V.A."/>
            <person name="Raittz R.T."/>
            <person name="Moreno L.F."/>
            <person name="De Souza E.M."/>
            <person name="Pedrosa F.O."/>
            <person name="Steffens M.B."/>
            <person name="Faoro H."/>
            <person name="Tadra-Sfeir M.Z."/>
            <person name="Najafzadeh M.J."/>
            <person name="Felipe M.S."/>
            <person name="Teixeira M."/>
            <person name="Sun J."/>
            <person name="Xi L."/>
            <person name="Gomes R."/>
            <person name="De Azevedo C.M."/>
            <person name="Salgado C.G."/>
            <person name="Da Silva M.B."/>
            <person name="Nascimento M.F."/>
            <person name="Queiroz-Telles F."/>
            <person name="Attili D.S."/>
            <person name="Gorbushina A."/>
        </authorList>
    </citation>
    <scope>NUCLEOTIDE SEQUENCE [LARGE SCALE GENOMIC DNA]</scope>
    <source>
        <strain evidence="1 2">CBS 125763</strain>
    </source>
</reference>
<dbReference type="AlphaFoldDB" id="A0A178Z4P4"/>
<accession>A0A178Z4P4</accession>
<keyword evidence="2" id="KW-1185">Reference proteome</keyword>
<evidence type="ECO:0000313" key="2">
    <source>
        <dbReference type="Proteomes" id="UP000078343"/>
    </source>
</evidence>
<name>A0A178Z4P4_9EURO</name>
<organism evidence="1 2">
    <name type="scientific">Fonsecaea erecta</name>
    <dbReference type="NCBI Taxonomy" id="1367422"/>
    <lineage>
        <taxon>Eukaryota</taxon>
        <taxon>Fungi</taxon>
        <taxon>Dikarya</taxon>
        <taxon>Ascomycota</taxon>
        <taxon>Pezizomycotina</taxon>
        <taxon>Eurotiomycetes</taxon>
        <taxon>Chaetothyriomycetidae</taxon>
        <taxon>Chaetothyriales</taxon>
        <taxon>Herpotrichiellaceae</taxon>
        <taxon>Fonsecaea</taxon>
    </lineage>
</organism>
<evidence type="ECO:0000313" key="1">
    <source>
        <dbReference type="EMBL" id="OAP54730.1"/>
    </source>
</evidence>
<dbReference type="EMBL" id="LVYI01000013">
    <property type="protein sequence ID" value="OAP54730.1"/>
    <property type="molecule type" value="Genomic_DNA"/>
</dbReference>
<comment type="caution">
    <text evidence="1">The sequence shown here is derived from an EMBL/GenBank/DDBJ whole genome shotgun (WGS) entry which is preliminary data.</text>
</comment>
<dbReference type="Proteomes" id="UP000078343">
    <property type="component" value="Unassembled WGS sequence"/>
</dbReference>
<dbReference type="GeneID" id="30015346"/>
<protein>
    <submittedName>
        <fullName evidence="1">Uncharacterized protein</fullName>
    </submittedName>
</protein>